<evidence type="ECO:0000313" key="3">
    <source>
        <dbReference type="EMBL" id="MBU5676888.1"/>
    </source>
</evidence>
<dbReference type="Pfam" id="PF13490">
    <property type="entry name" value="zf-HC2"/>
    <property type="match status" value="1"/>
</dbReference>
<feature type="domain" description="Putative zinc-finger" evidence="2">
    <location>
        <begin position="3"/>
        <end position="36"/>
    </location>
</feature>
<keyword evidence="1" id="KW-0812">Transmembrane</keyword>
<evidence type="ECO:0000313" key="4">
    <source>
        <dbReference type="Proteomes" id="UP000779508"/>
    </source>
</evidence>
<keyword evidence="1" id="KW-1133">Transmembrane helix</keyword>
<keyword evidence="4" id="KW-1185">Reference proteome</keyword>
<proteinExistence type="predicted"/>
<protein>
    <submittedName>
        <fullName evidence="3">Zf-HC2 domain-containing protein</fullName>
    </submittedName>
</protein>
<feature type="transmembrane region" description="Helical" evidence="1">
    <location>
        <begin position="69"/>
        <end position="90"/>
    </location>
</feature>
<organism evidence="3 4">
    <name type="scientific">Alkaliphilus flagellatus</name>
    <dbReference type="NCBI Taxonomy" id="2841507"/>
    <lineage>
        <taxon>Bacteria</taxon>
        <taxon>Bacillati</taxon>
        <taxon>Bacillota</taxon>
        <taxon>Clostridia</taxon>
        <taxon>Peptostreptococcales</taxon>
        <taxon>Natronincolaceae</taxon>
        <taxon>Alkaliphilus</taxon>
    </lineage>
</organism>
<dbReference type="Proteomes" id="UP000779508">
    <property type="component" value="Unassembled WGS sequence"/>
</dbReference>
<accession>A0ABS6G5J0</accession>
<comment type="caution">
    <text evidence="3">The sequence shown here is derived from an EMBL/GenBank/DDBJ whole genome shotgun (WGS) entry which is preliminary data.</text>
</comment>
<reference evidence="3 4" key="1">
    <citation type="submission" date="2021-06" db="EMBL/GenBank/DDBJ databases">
        <authorList>
            <person name="Sun Q."/>
            <person name="Li D."/>
        </authorList>
    </citation>
    <scope>NUCLEOTIDE SEQUENCE [LARGE SCALE GENOMIC DNA]</scope>
    <source>
        <strain evidence="3 4">MSJ-5</strain>
    </source>
</reference>
<dbReference type="InterPro" id="IPR027383">
    <property type="entry name" value="Znf_put"/>
</dbReference>
<evidence type="ECO:0000259" key="2">
    <source>
        <dbReference type="Pfam" id="PF13490"/>
    </source>
</evidence>
<gene>
    <name evidence="3" type="ORF">KQI88_10710</name>
</gene>
<dbReference type="RefSeq" id="WP_216417199.1">
    <property type="nucleotide sequence ID" value="NZ_JAHLQK010000004.1"/>
</dbReference>
<keyword evidence="1" id="KW-0472">Membrane</keyword>
<evidence type="ECO:0000256" key="1">
    <source>
        <dbReference type="SAM" id="Phobius"/>
    </source>
</evidence>
<sequence>MKCEIIQDLLPSYIDDLTSSESNLEIEEHLKNCPQCKEIFEQMKAEVKVENIEYNKEKIKPFKKLNRKVFRAVLITLTVCVLAVGSYVYFFGIGWKVNSDDMNIEYSYKNGIITFEFELTNGRVLNAWTSVGESDIKFTESFSSSLDDRGEYPNQFYYGIHYINDKGNIREFTDDDCVILHFKDTTKTLYLKEIAKELGIQ</sequence>
<name>A0ABS6G5J0_9FIRM</name>
<dbReference type="EMBL" id="JAHLQK010000004">
    <property type="protein sequence ID" value="MBU5676888.1"/>
    <property type="molecule type" value="Genomic_DNA"/>
</dbReference>